<keyword evidence="3" id="KW-1185">Reference proteome</keyword>
<name>A0A4P9X0R5_9FUNG</name>
<organism evidence="2 3">
    <name type="scientific">Caulochytrium protostelioides</name>
    <dbReference type="NCBI Taxonomy" id="1555241"/>
    <lineage>
        <taxon>Eukaryota</taxon>
        <taxon>Fungi</taxon>
        <taxon>Fungi incertae sedis</taxon>
        <taxon>Chytridiomycota</taxon>
        <taxon>Chytridiomycota incertae sedis</taxon>
        <taxon>Chytridiomycetes</taxon>
        <taxon>Caulochytriales</taxon>
        <taxon>Caulochytriaceae</taxon>
        <taxon>Caulochytrium</taxon>
    </lineage>
</organism>
<evidence type="ECO:0000313" key="2">
    <source>
        <dbReference type="EMBL" id="RKO98333.1"/>
    </source>
</evidence>
<dbReference type="Proteomes" id="UP000274922">
    <property type="component" value="Unassembled WGS sequence"/>
</dbReference>
<accession>A0A4P9X0R5</accession>
<keyword evidence="1" id="KW-0472">Membrane</keyword>
<gene>
    <name evidence="2" type="ORF">CXG81DRAFT_28823</name>
</gene>
<protein>
    <submittedName>
        <fullName evidence="2">Uncharacterized protein</fullName>
    </submittedName>
</protein>
<keyword evidence="1" id="KW-1133">Transmembrane helix</keyword>
<dbReference type="EMBL" id="ML014480">
    <property type="protein sequence ID" value="RKO98333.1"/>
    <property type="molecule type" value="Genomic_DNA"/>
</dbReference>
<sequence>MSLFRQTARVVAPALRPVVGARAGSSVPAAAAAATHAPTAHFNAAPTLELPDLEAVPLRERLFYEDLAGCSWRGNGALPFGTGRRFGRVGFWAVYGAFVAFGLGFPFWVIEKQVGPLREQARQNQAAEAAEDDE</sequence>
<reference evidence="3" key="1">
    <citation type="journal article" date="2018" name="Nat. Microbiol.">
        <title>Leveraging single-cell genomics to expand the fungal tree of life.</title>
        <authorList>
            <person name="Ahrendt S.R."/>
            <person name="Quandt C.A."/>
            <person name="Ciobanu D."/>
            <person name="Clum A."/>
            <person name="Salamov A."/>
            <person name="Andreopoulos B."/>
            <person name="Cheng J.F."/>
            <person name="Woyke T."/>
            <person name="Pelin A."/>
            <person name="Henrissat B."/>
            <person name="Reynolds N.K."/>
            <person name="Benny G.L."/>
            <person name="Smith M.E."/>
            <person name="James T.Y."/>
            <person name="Grigoriev I.V."/>
        </authorList>
    </citation>
    <scope>NUCLEOTIDE SEQUENCE [LARGE SCALE GENOMIC DNA]</scope>
    <source>
        <strain evidence="3">ATCC 52028</strain>
    </source>
</reference>
<keyword evidence="1" id="KW-0812">Transmembrane</keyword>
<feature type="transmembrane region" description="Helical" evidence="1">
    <location>
        <begin position="89"/>
        <end position="110"/>
    </location>
</feature>
<evidence type="ECO:0000313" key="3">
    <source>
        <dbReference type="Proteomes" id="UP000274922"/>
    </source>
</evidence>
<evidence type="ECO:0000256" key="1">
    <source>
        <dbReference type="SAM" id="Phobius"/>
    </source>
</evidence>
<proteinExistence type="predicted"/>
<dbReference type="AlphaFoldDB" id="A0A4P9X0R5"/>